<organism evidence="2 3">
    <name type="scientific">Botrytis galanthina</name>
    <dbReference type="NCBI Taxonomy" id="278940"/>
    <lineage>
        <taxon>Eukaryota</taxon>
        <taxon>Fungi</taxon>
        <taxon>Dikarya</taxon>
        <taxon>Ascomycota</taxon>
        <taxon>Pezizomycotina</taxon>
        <taxon>Leotiomycetes</taxon>
        <taxon>Helotiales</taxon>
        <taxon>Sclerotiniaceae</taxon>
        <taxon>Botrytis</taxon>
    </lineage>
</organism>
<keyword evidence="3" id="KW-1185">Reference proteome</keyword>
<name>A0A4S8QS48_9HELO</name>
<protein>
    <submittedName>
        <fullName evidence="2">Uncharacterized protein</fullName>
    </submittedName>
</protein>
<dbReference type="EMBL" id="PQXL01000368">
    <property type="protein sequence ID" value="THV46672.1"/>
    <property type="molecule type" value="Genomic_DNA"/>
</dbReference>
<comment type="caution">
    <text evidence="2">The sequence shown here is derived from an EMBL/GenBank/DDBJ whole genome shotgun (WGS) entry which is preliminary data.</text>
</comment>
<evidence type="ECO:0000313" key="3">
    <source>
        <dbReference type="Proteomes" id="UP000308671"/>
    </source>
</evidence>
<evidence type="ECO:0000256" key="1">
    <source>
        <dbReference type="SAM" id="MobiDB-lite"/>
    </source>
</evidence>
<proteinExistence type="predicted"/>
<reference evidence="2 3" key="1">
    <citation type="submission" date="2017-12" db="EMBL/GenBank/DDBJ databases">
        <title>Comparative genomics of Botrytis spp.</title>
        <authorList>
            <person name="Valero-Jimenez C.A."/>
            <person name="Tapia P."/>
            <person name="Veloso J."/>
            <person name="Silva-Moreno E."/>
            <person name="Staats M."/>
            <person name="Valdes J.H."/>
            <person name="Van Kan J.A.L."/>
        </authorList>
    </citation>
    <scope>NUCLEOTIDE SEQUENCE [LARGE SCALE GENOMIC DNA]</scope>
    <source>
        <strain evidence="2 3">MUCL435</strain>
    </source>
</reference>
<feature type="compositionally biased region" description="Basic and acidic residues" evidence="1">
    <location>
        <begin position="1"/>
        <end position="11"/>
    </location>
</feature>
<feature type="region of interest" description="Disordered" evidence="1">
    <location>
        <begin position="1"/>
        <end position="48"/>
    </location>
</feature>
<dbReference type="Proteomes" id="UP000308671">
    <property type="component" value="Unassembled WGS sequence"/>
</dbReference>
<accession>A0A4S8QS48</accession>
<dbReference type="OrthoDB" id="10412233at2759"/>
<gene>
    <name evidence="2" type="ORF">BGAL_0368g00010</name>
</gene>
<feature type="compositionally biased region" description="Basic and acidic residues" evidence="1">
    <location>
        <begin position="36"/>
        <end position="47"/>
    </location>
</feature>
<evidence type="ECO:0000313" key="2">
    <source>
        <dbReference type="EMBL" id="THV46672.1"/>
    </source>
</evidence>
<dbReference type="AlphaFoldDB" id="A0A4S8QS48"/>
<sequence length="104" mass="11804">MMQRKENERSRMTHAKRPKNDAALENPMGQKTKRSSQAEKQKLKDQDQLTSFIEMANFEIKPAKANFDPVRMKCPCTGSDLGLDLESEELPVLKGEPEGDNWGP</sequence>